<feature type="region of interest" description="Disordered" evidence="1">
    <location>
        <begin position="34"/>
        <end position="83"/>
    </location>
</feature>
<evidence type="ECO:0000256" key="2">
    <source>
        <dbReference type="SAM" id="SignalP"/>
    </source>
</evidence>
<feature type="chain" id="PRO_5039643096" description="Lipoprotein" evidence="2">
    <location>
        <begin position="23"/>
        <end position="278"/>
    </location>
</feature>
<dbReference type="Proteomes" id="UP000621560">
    <property type="component" value="Unassembled WGS sequence"/>
</dbReference>
<sequence>MKTLNMWLGAALLSLLAACGNAGDAGVTNAPNEANAANAAPTDNERASAGAGAAATGNATGQHQDEAEGAGADQASAAKAPQQSDDEIAALLPDGWERLHNFEASRVQAEGDLNRDGRSDVVIVIERKGGEGVPLRALLIALRHEDGSLERSIVAEQVMLKEDEGGVWGDPFESVAIDRGSVVVSHYGGSNWRWYSAYRFRYQQADWYLIGATTGSYFTATTTREQADEADYNLLTGDYSIRTTNADGEVEIQKGKQATRPLIELRAFRHDLNLQDQD</sequence>
<evidence type="ECO:0000313" key="3">
    <source>
        <dbReference type="EMBL" id="MBD2843607.1"/>
    </source>
</evidence>
<accession>A0A927BP02</accession>
<dbReference type="EMBL" id="JACXIZ010000002">
    <property type="protein sequence ID" value="MBD2843607.1"/>
    <property type="molecule type" value="Genomic_DNA"/>
</dbReference>
<organism evidence="3 4">
    <name type="scientific">Paenibacillus sabuli</name>
    <dbReference type="NCBI Taxonomy" id="2772509"/>
    <lineage>
        <taxon>Bacteria</taxon>
        <taxon>Bacillati</taxon>
        <taxon>Bacillota</taxon>
        <taxon>Bacilli</taxon>
        <taxon>Bacillales</taxon>
        <taxon>Paenibacillaceae</taxon>
        <taxon>Paenibacillus</taxon>
    </lineage>
</organism>
<reference evidence="3" key="1">
    <citation type="submission" date="2020-09" db="EMBL/GenBank/DDBJ databases">
        <title>A novel bacterium of genus Paenibacillus, isolated from South China Sea.</title>
        <authorList>
            <person name="Huang H."/>
            <person name="Mo K."/>
            <person name="Hu Y."/>
        </authorList>
    </citation>
    <scope>NUCLEOTIDE SEQUENCE</scope>
    <source>
        <strain evidence="3">IB182496</strain>
    </source>
</reference>
<feature type="compositionally biased region" description="Low complexity" evidence="1">
    <location>
        <begin position="34"/>
        <end position="61"/>
    </location>
</feature>
<dbReference type="RefSeq" id="WP_190913579.1">
    <property type="nucleotide sequence ID" value="NZ_JACXIZ010000002.1"/>
</dbReference>
<gene>
    <name evidence="3" type="ORF">IDH44_00260</name>
</gene>
<keyword evidence="2" id="KW-0732">Signal</keyword>
<feature type="compositionally biased region" description="Low complexity" evidence="1">
    <location>
        <begin position="69"/>
        <end position="83"/>
    </location>
</feature>
<evidence type="ECO:0000313" key="4">
    <source>
        <dbReference type="Proteomes" id="UP000621560"/>
    </source>
</evidence>
<evidence type="ECO:0000256" key="1">
    <source>
        <dbReference type="SAM" id="MobiDB-lite"/>
    </source>
</evidence>
<protein>
    <recommendedName>
        <fullName evidence="5">Lipoprotein</fullName>
    </recommendedName>
</protein>
<comment type="caution">
    <text evidence="3">The sequence shown here is derived from an EMBL/GenBank/DDBJ whole genome shotgun (WGS) entry which is preliminary data.</text>
</comment>
<keyword evidence="4" id="KW-1185">Reference proteome</keyword>
<name>A0A927BP02_9BACL</name>
<evidence type="ECO:0008006" key="5">
    <source>
        <dbReference type="Google" id="ProtNLM"/>
    </source>
</evidence>
<proteinExistence type="predicted"/>
<feature type="signal peptide" evidence="2">
    <location>
        <begin position="1"/>
        <end position="22"/>
    </location>
</feature>
<dbReference type="PROSITE" id="PS51257">
    <property type="entry name" value="PROKAR_LIPOPROTEIN"/>
    <property type="match status" value="1"/>
</dbReference>
<dbReference type="AlphaFoldDB" id="A0A927BP02"/>